<proteinExistence type="predicted"/>
<evidence type="ECO:0000256" key="2">
    <source>
        <dbReference type="SAM" id="SignalP"/>
    </source>
</evidence>
<comment type="caution">
    <text evidence="3">The sequence shown here is derived from an EMBL/GenBank/DDBJ whole genome shotgun (WGS) entry which is preliminary data.</text>
</comment>
<evidence type="ECO:0008006" key="5">
    <source>
        <dbReference type="Google" id="ProtNLM"/>
    </source>
</evidence>
<dbReference type="PROSITE" id="PS51257">
    <property type="entry name" value="PROKAR_LIPOPROTEIN"/>
    <property type="match status" value="1"/>
</dbReference>
<organism evidence="3 4">
    <name type="scientific">Mycolicibacterium moriokaense</name>
    <dbReference type="NCBI Taxonomy" id="39691"/>
    <lineage>
        <taxon>Bacteria</taxon>
        <taxon>Bacillati</taxon>
        <taxon>Actinomycetota</taxon>
        <taxon>Actinomycetes</taxon>
        <taxon>Mycobacteriales</taxon>
        <taxon>Mycobacteriaceae</taxon>
        <taxon>Mycolicibacterium</taxon>
    </lineage>
</organism>
<evidence type="ECO:0000313" key="4">
    <source>
        <dbReference type="Proteomes" id="UP000247781"/>
    </source>
</evidence>
<gene>
    <name evidence="3" type="ORF">C8E89_103442</name>
</gene>
<sequence>MYRWMVVAITSTALAVSGCSTTKPTIPTPTASKPSSSAASPSPQASSSETAAAGEPLDGNACVEITQANLDLATATDADAAHKAGDAFEKYDLPASVKDAVEHFVGTGGAQFDDPQYDKYNNAIESWIKQVCPL</sequence>
<feature type="signal peptide" evidence="2">
    <location>
        <begin position="1"/>
        <end position="15"/>
    </location>
</feature>
<evidence type="ECO:0000256" key="1">
    <source>
        <dbReference type="SAM" id="MobiDB-lite"/>
    </source>
</evidence>
<reference evidence="4" key="1">
    <citation type="submission" date="2018-05" db="EMBL/GenBank/DDBJ databases">
        <authorList>
            <person name="Deangelis K."/>
            <person name="Huntemann M."/>
            <person name="Clum A."/>
            <person name="Pillay M."/>
            <person name="Palaniappan K."/>
            <person name="Varghese N."/>
            <person name="Mikhailova N."/>
            <person name="Stamatis D."/>
            <person name="Reddy T."/>
            <person name="Daum C."/>
            <person name="Shapiro N."/>
            <person name="Ivanova N."/>
            <person name="Kyrpides N."/>
            <person name="Woyke T."/>
        </authorList>
    </citation>
    <scope>NUCLEOTIDE SEQUENCE [LARGE SCALE GENOMIC DNA]</scope>
    <source>
        <strain evidence="4">GAS496</strain>
    </source>
</reference>
<evidence type="ECO:0000313" key="3">
    <source>
        <dbReference type="EMBL" id="PXX11353.1"/>
    </source>
</evidence>
<dbReference type="AlphaFoldDB" id="A0A318HKW4"/>
<accession>A0A318HKW4</accession>
<keyword evidence="4" id="KW-1185">Reference proteome</keyword>
<feature type="region of interest" description="Disordered" evidence="1">
    <location>
        <begin position="19"/>
        <end position="58"/>
    </location>
</feature>
<protein>
    <recommendedName>
        <fullName evidence="5">DUF732 domain-containing protein</fullName>
    </recommendedName>
</protein>
<feature type="chain" id="PRO_5039493770" description="DUF732 domain-containing protein" evidence="2">
    <location>
        <begin position="16"/>
        <end position="134"/>
    </location>
</feature>
<keyword evidence="2" id="KW-0732">Signal</keyword>
<name>A0A318HKW4_9MYCO</name>
<dbReference type="EMBL" id="QJJU01000003">
    <property type="protein sequence ID" value="PXX11353.1"/>
    <property type="molecule type" value="Genomic_DNA"/>
</dbReference>
<reference evidence="3 4" key="2">
    <citation type="submission" date="2018-06" db="EMBL/GenBank/DDBJ databases">
        <title>Sequencing of bacterial isolates from soil warming experiment in Harvard Forest, Massachusetts, USA.</title>
        <authorList>
            <person name="Deangelis K.PhD."/>
        </authorList>
    </citation>
    <scope>NUCLEOTIDE SEQUENCE [LARGE SCALE GENOMIC DNA]</scope>
    <source>
        <strain evidence="3 4">GAS496</strain>
    </source>
</reference>
<feature type="compositionally biased region" description="Low complexity" evidence="1">
    <location>
        <begin position="20"/>
        <end position="53"/>
    </location>
</feature>
<dbReference type="Proteomes" id="UP000247781">
    <property type="component" value="Unassembled WGS sequence"/>
</dbReference>